<dbReference type="PANTHER" id="PTHR33991:SF1">
    <property type="entry name" value="DNA REPAIR PROTEIN RECO"/>
    <property type="match status" value="1"/>
</dbReference>
<dbReference type="HAMAP" id="MF_00201">
    <property type="entry name" value="RecO"/>
    <property type="match status" value="1"/>
</dbReference>
<dbReference type="GO" id="GO:0006310">
    <property type="term" value="P:DNA recombination"/>
    <property type="evidence" value="ECO:0007669"/>
    <property type="project" value="UniProtKB-UniRule"/>
</dbReference>
<accession>A0A318L203</accession>
<evidence type="ECO:0000259" key="8">
    <source>
        <dbReference type="Pfam" id="PF11967"/>
    </source>
</evidence>
<dbReference type="InterPro" id="IPR012340">
    <property type="entry name" value="NA-bd_OB-fold"/>
</dbReference>
<keyword evidence="10" id="KW-1185">Reference proteome</keyword>
<evidence type="ECO:0000313" key="10">
    <source>
        <dbReference type="Proteomes" id="UP000247555"/>
    </source>
</evidence>
<sequence>MSQPGKVDHQPAFVLHSVPYKETSLIVELFTRDHGRVSVVARGARRPRAALRGLLLPFQPLKVGWFGKTELKTLAHADWQGALPQLGGVPLLAGLYLNELLLRLTAREDPHSELFADYARAIRALGPRDGQGEPLSAQLRRFELRLLAELGYAPDLRCTQDGAPLDAECRYHCQLPAGVSAHADGEYSGAALLALAEGDFSTPAALRAARTLTRQWLDHCLGEPPLATRALMAQLAELGARANPPPGEGEQR</sequence>
<evidence type="ECO:0000256" key="4">
    <source>
        <dbReference type="ARBA" id="ARBA00023172"/>
    </source>
</evidence>
<dbReference type="Gene3D" id="2.40.50.140">
    <property type="entry name" value="Nucleic acid-binding proteins"/>
    <property type="match status" value="1"/>
</dbReference>
<reference evidence="9 10" key="1">
    <citation type="submission" date="2018-05" db="EMBL/GenBank/DDBJ databases">
        <title>Genomic Encyclopedia of Type Strains, Phase IV (KMG-IV): sequencing the most valuable type-strain genomes for metagenomic binning, comparative biology and taxonomic classification.</title>
        <authorList>
            <person name="Goeker M."/>
        </authorList>
    </citation>
    <scope>NUCLEOTIDE SEQUENCE [LARGE SCALE GENOMIC DNA]</scope>
    <source>
        <strain evidence="9 10">DSM 29661</strain>
    </source>
</reference>
<evidence type="ECO:0000256" key="7">
    <source>
        <dbReference type="HAMAP-Rule" id="MF_00201"/>
    </source>
</evidence>
<gene>
    <name evidence="7" type="primary">recO</name>
    <name evidence="9" type="ORF">DFR34_101187</name>
</gene>
<dbReference type="EMBL" id="QJKI01000001">
    <property type="protein sequence ID" value="PXX81955.1"/>
    <property type="molecule type" value="Genomic_DNA"/>
</dbReference>
<dbReference type="NCBIfam" id="TIGR00613">
    <property type="entry name" value="reco"/>
    <property type="match status" value="1"/>
</dbReference>
<organism evidence="9 10">
    <name type="scientific">Rivihabitans pingtungensis</name>
    <dbReference type="NCBI Taxonomy" id="1054498"/>
    <lineage>
        <taxon>Bacteria</taxon>
        <taxon>Pseudomonadati</taxon>
        <taxon>Pseudomonadota</taxon>
        <taxon>Betaproteobacteria</taxon>
        <taxon>Neisseriales</taxon>
        <taxon>Aquaspirillaceae</taxon>
        <taxon>Rivihabitans</taxon>
    </lineage>
</organism>
<dbReference type="Proteomes" id="UP000247555">
    <property type="component" value="Unassembled WGS sequence"/>
</dbReference>
<keyword evidence="3 7" id="KW-0227">DNA damage</keyword>
<proteinExistence type="inferred from homology"/>
<dbReference type="InterPro" id="IPR042242">
    <property type="entry name" value="RecO_C"/>
</dbReference>
<dbReference type="Gene3D" id="1.20.1440.120">
    <property type="entry name" value="Recombination protein O, C-terminal domain"/>
    <property type="match status" value="1"/>
</dbReference>
<dbReference type="RefSeq" id="WP_110389268.1">
    <property type="nucleotide sequence ID" value="NZ_QJKI01000001.1"/>
</dbReference>
<dbReference type="InterPro" id="IPR003717">
    <property type="entry name" value="RecO"/>
</dbReference>
<protein>
    <recommendedName>
        <fullName evidence="2 7">DNA repair protein RecO</fullName>
    </recommendedName>
    <alternativeName>
        <fullName evidence="6 7">Recombination protein O</fullName>
    </alternativeName>
</protein>
<evidence type="ECO:0000256" key="6">
    <source>
        <dbReference type="ARBA" id="ARBA00033409"/>
    </source>
</evidence>
<name>A0A318L203_9NEIS</name>
<dbReference type="AlphaFoldDB" id="A0A318L203"/>
<keyword evidence="4 7" id="KW-0233">DNA recombination</keyword>
<evidence type="ECO:0000256" key="1">
    <source>
        <dbReference type="ARBA" id="ARBA00007452"/>
    </source>
</evidence>
<dbReference type="SUPFAM" id="SSF50249">
    <property type="entry name" value="Nucleic acid-binding proteins"/>
    <property type="match status" value="1"/>
</dbReference>
<comment type="function">
    <text evidence="7">Involved in DNA repair and RecF pathway recombination.</text>
</comment>
<dbReference type="InterPro" id="IPR022572">
    <property type="entry name" value="DNA_rep/recomb_RecO_N"/>
</dbReference>
<comment type="similarity">
    <text evidence="1 7">Belongs to the RecO family.</text>
</comment>
<evidence type="ECO:0000256" key="3">
    <source>
        <dbReference type="ARBA" id="ARBA00022763"/>
    </source>
</evidence>
<dbReference type="Pfam" id="PF11967">
    <property type="entry name" value="RecO_N"/>
    <property type="match status" value="1"/>
</dbReference>
<feature type="domain" description="DNA replication/recombination mediator RecO N-terminal" evidence="8">
    <location>
        <begin position="9"/>
        <end position="79"/>
    </location>
</feature>
<evidence type="ECO:0000256" key="5">
    <source>
        <dbReference type="ARBA" id="ARBA00023204"/>
    </source>
</evidence>
<dbReference type="GO" id="GO:0006302">
    <property type="term" value="P:double-strand break repair"/>
    <property type="evidence" value="ECO:0007669"/>
    <property type="project" value="TreeGrafter"/>
</dbReference>
<dbReference type="Pfam" id="PF02565">
    <property type="entry name" value="RecO_C"/>
    <property type="match status" value="1"/>
</dbReference>
<dbReference type="GO" id="GO:0043590">
    <property type="term" value="C:bacterial nucleoid"/>
    <property type="evidence" value="ECO:0007669"/>
    <property type="project" value="TreeGrafter"/>
</dbReference>
<dbReference type="SUPFAM" id="SSF57863">
    <property type="entry name" value="ArfGap/RecO-like zinc finger"/>
    <property type="match status" value="1"/>
</dbReference>
<evidence type="ECO:0000256" key="2">
    <source>
        <dbReference type="ARBA" id="ARBA00021310"/>
    </source>
</evidence>
<keyword evidence="5 7" id="KW-0234">DNA repair</keyword>
<dbReference type="PANTHER" id="PTHR33991">
    <property type="entry name" value="DNA REPAIR PROTEIN RECO"/>
    <property type="match status" value="1"/>
</dbReference>
<evidence type="ECO:0000313" key="9">
    <source>
        <dbReference type="EMBL" id="PXX81955.1"/>
    </source>
</evidence>
<dbReference type="InterPro" id="IPR037278">
    <property type="entry name" value="ARFGAP/RecO"/>
</dbReference>
<comment type="caution">
    <text evidence="9">The sequence shown here is derived from an EMBL/GenBank/DDBJ whole genome shotgun (WGS) entry which is preliminary data.</text>
</comment>
<dbReference type="OrthoDB" id="9804792at2"/>